<accession>A0AAD8C522</accession>
<protein>
    <recommendedName>
        <fullName evidence="2">DUF4781 domain-containing protein</fullName>
    </recommendedName>
</protein>
<feature type="region of interest" description="Disordered" evidence="1">
    <location>
        <begin position="453"/>
        <end position="495"/>
    </location>
</feature>
<sequence>MASKDQPGDGGDWKETAKKILKSYYLGFSGTQWHQFDKSMDNDIIRAKICFDMFGLPVSEANLIEEAYTDEQRKAAQEILKAIYKVFETSPVREFRIGFVFVWCKQGVKQFHVPLFSVFVGTDRSGRDLRTFVDLQGRTYKDWDDWKSNNCLPELEYCYPKRGFFTCSGDESYTFDAERDPDVEFGKSPACKTSSQFLSRTDTLSKLTFIGSGIVTIAACFTPLRPVVLATAVRAGITSTAYSAIRGASRLYDKGVHGESLVDFESLTLWLEIVAAPLQFTSSFVNARLVAGAQQGRIYSYSMRNLAFMLNFTTLGVDGVMVGFGLAELIDKASKDEVTALDFVQFSMSVFFFSNTLMEPKVASSIIRQAQEMHLNSYMDKMSDEATKETFKNFMDRNRGDGGIKDRSKIIRTVNRMEDANKFFKSVNPNDKIDIGGRKGRTVLVSDNKGNVNRINPNRMVQSEKGPDLSEPFNFKEDYRKPNKCDRKDANDVDL</sequence>
<dbReference type="InterPro" id="IPR031962">
    <property type="entry name" value="DUF4781"/>
</dbReference>
<evidence type="ECO:0000313" key="3">
    <source>
        <dbReference type="EMBL" id="KAK0065679.1"/>
    </source>
</evidence>
<dbReference type="Pfam" id="PF16013">
    <property type="entry name" value="DUF4781"/>
    <property type="match status" value="1"/>
</dbReference>
<dbReference type="PANTHER" id="PTHR21115:SF0">
    <property type="entry name" value="GH06117P-RELATED"/>
    <property type="match status" value="1"/>
</dbReference>
<reference evidence="3" key="2">
    <citation type="submission" date="2023-04" db="EMBL/GenBank/DDBJ databases">
        <authorList>
            <person name="Bu L."/>
            <person name="Lu L."/>
            <person name="Laidemitt M.R."/>
            <person name="Zhang S.M."/>
            <person name="Mutuku M."/>
            <person name="Mkoji G."/>
            <person name="Steinauer M."/>
            <person name="Loker E.S."/>
        </authorList>
    </citation>
    <scope>NUCLEOTIDE SEQUENCE</scope>
    <source>
        <strain evidence="3">KasaAsao</strain>
        <tissue evidence="3">Whole Snail</tissue>
    </source>
</reference>
<evidence type="ECO:0000259" key="2">
    <source>
        <dbReference type="Pfam" id="PF16013"/>
    </source>
</evidence>
<organism evidence="3 4">
    <name type="scientific">Biomphalaria pfeifferi</name>
    <name type="common">Bloodfluke planorb</name>
    <name type="synonym">Freshwater snail</name>
    <dbReference type="NCBI Taxonomy" id="112525"/>
    <lineage>
        <taxon>Eukaryota</taxon>
        <taxon>Metazoa</taxon>
        <taxon>Spiralia</taxon>
        <taxon>Lophotrochozoa</taxon>
        <taxon>Mollusca</taxon>
        <taxon>Gastropoda</taxon>
        <taxon>Heterobranchia</taxon>
        <taxon>Euthyneura</taxon>
        <taxon>Panpulmonata</taxon>
        <taxon>Hygrophila</taxon>
        <taxon>Lymnaeoidea</taxon>
        <taxon>Planorbidae</taxon>
        <taxon>Biomphalaria</taxon>
    </lineage>
</organism>
<dbReference type="AlphaFoldDB" id="A0AAD8C522"/>
<keyword evidence="4" id="KW-1185">Reference proteome</keyword>
<dbReference type="PANTHER" id="PTHR21115">
    <property type="entry name" value="GH06117P-RELATED"/>
    <property type="match status" value="1"/>
</dbReference>
<feature type="domain" description="DUF4781" evidence="2">
    <location>
        <begin position="129"/>
        <end position="415"/>
    </location>
</feature>
<dbReference type="Proteomes" id="UP001233172">
    <property type="component" value="Unassembled WGS sequence"/>
</dbReference>
<evidence type="ECO:0000256" key="1">
    <source>
        <dbReference type="SAM" id="MobiDB-lite"/>
    </source>
</evidence>
<proteinExistence type="predicted"/>
<name>A0AAD8C522_BIOPF</name>
<gene>
    <name evidence="3" type="ORF">Bpfe_005112</name>
</gene>
<dbReference type="EMBL" id="JASAOG010000013">
    <property type="protein sequence ID" value="KAK0065679.1"/>
    <property type="molecule type" value="Genomic_DNA"/>
</dbReference>
<feature type="compositionally biased region" description="Basic and acidic residues" evidence="1">
    <location>
        <begin position="474"/>
        <end position="495"/>
    </location>
</feature>
<evidence type="ECO:0000313" key="4">
    <source>
        <dbReference type="Proteomes" id="UP001233172"/>
    </source>
</evidence>
<comment type="caution">
    <text evidence="3">The sequence shown here is derived from an EMBL/GenBank/DDBJ whole genome shotgun (WGS) entry which is preliminary data.</text>
</comment>
<reference evidence="3" key="1">
    <citation type="journal article" date="2023" name="PLoS Negl. Trop. Dis.">
        <title>A genome sequence for Biomphalaria pfeifferi, the major vector snail for the human-infecting parasite Schistosoma mansoni.</title>
        <authorList>
            <person name="Bu L."/>
            <person name="Lu L."/>
            <person name="Laidemitt M.R."/>
            <person name="Zhang S.M."/>
            <person name="Mutuku M."/>
            <person name="Mkoji G."/>
            <person name="Steinauer M."/>
            <person name="Loker E.S."/>
        </authorList>
    </citation>
    <scope>NUCLEOTIDE SEQUENCE</scope>
    <source>
        <strain evidence="3">KasaAsao</strain>
    </source>
</reference>